<evidence type="ECO:0000313" key="2">
    <source>
        <dbReference type="Proteomes" id="UP001396334"/>
    </source>
</evidence>
<name>A0ABR2T815_9ROSI</name>
<dbReference type="EMBL" id="JBBPBN010000008">
    <property type="protein sequence ID" value="KAK9033308.1"/>
    <property type="molecule type" value="Genomic_DNA"/>
</dbReference>
<sequence length="226" mass="26053">MRFRRAQRIEAKSVHSPWDQHHSKVGGPPRLEQSCLTGLIHIRSLTLSPLAHPSPRPFALLTYGCRLTYLLIRRYEKQIVVWRNQYLDISQEADLVPLHLVGDARLLQSRKQSETREGRIWKRSPVTKAYRSCNHFGTLLIAFLSYTIEGRLSFGPPACRNEWIRRGVGFYFRAGREVKAIREDFPPGKEERKKALSSISTSFSRGIGNPDRLRESLALFSPSFHQ</sequence>
<keyword evidence="2" id="KW-1185">Reference proteome</keyword>
<organism evidence="1 2">
    <name type="scientific">Hibiscus sabdariffa</name>
    <name type="common">roselle</name>
    <dbReference type="NCBI Taxonomy" id="183260"/>
    <lineage>
        <taxon>Eukaryota</taxon>
        <taxon>Viridiplantae</taxon>
        <taxon>Streptophyta</taxon>
        <taxon>Embryophyta</taxon>
        <taxon>Tracheophyta</taxon>
        <taxon>Spermatophyta</taxon>
        <taxon>Magnoliopsida</taxon>
        <taxon>eudicotyledons</taxon>
        <taxon>Gunneridae</taxon>
        <taxon>Pentapetalae</taxon>
        <taxon>rosids</taxon>
        <taxon>malvids</taxon>
        <taxon>Malvales</taxon>
        <taxon>Malvaceae</taxon>
        <taxon>Malvoideae</taxon>
        <taxon>Hibiscus</taxon>
    </lineage>
</organism>
<accession>A0ABR2T815</accession>
<comment type="caution">
    <text evidence="1">The sequence shown here is derived from an EMBL/GenBank/DDBJ whole genome shotgun (WGS) entry which is preliminary data.</text>
</comment>
<reference evidence="1 2" key="1">
    <citation type="journal article" date="2024" name="G3 (Bethesda)">
        <title>Genome assembly of Hibiscus sabdariffa L. provides insights into metabolisms of medicinal natural products.</title>
        <authorList>
            <person name="Kim T."/>
        </authorList>
    </citation>
    <scope>NUCLEOTIDE SEQUENCE [LARGE SCALE GENOMIC DNA]</scope>
    <source>
        <strain evidence="1">TK-2024</strain>
        <tissue evidence="1">Old leaves</tissue>
    </source>
</reference>
<gene>
    <name evidence="1" type="ORF">V6N11_018341</name>
</gene>
<dbReference type="Proteomes" id="UP001396334">
    <property type="component" value="Unassembled WGS sequence"/>
</dbReference>
<proteinExistence type="predicted"/>
<evidence type="ECO:0000313" key="1">
    <source>
        <dbReference type="EMBL" id="KAK9033308.1"/>
    </source>
</evidence>
<protein>
    <submittedName>
        <fullName evidence="1">Uncharacterized protein</fullName>
    </submittedName>
</protein>